<evidence type="ECO:0000313" key="2">
    <source>
        <dbReference type="EMBL" id="GAB76972.1"/>
    </source>
</evidence>
<reference evidence="2 3" key="1">
    <citation type="submission" date="2012-08" db="EMBL/GenBank/DDBJ databases">
        <title>Whole genome shotgun sequence of Austwickia chelonae NBRC 105200.</title>
        <authorList>
            <person name="Yoshida I."/>
            <person name="Hosoyama A."/>
            <person name="Tsuchikane K."/>
            <person name="Katsumata H."/>
            <person name="Ando Y."/>
            <person name="Ohji S."/>
            <person name="Hamada M."/>
            <person name="Tamura T."/>
            <person name="Yamazoe A."/>
            <person name="Yamazaki S."/>
            <person name="Fujita N."/>
        </authorList>
    </citation>
    <scope>NUCLEOTIDE SEQUENCE [LARGE SCALE GENOMIC DNA]</scope>
    <source>
        <strain evidence="2 3">NBRC 105200</strain>
    </source>
</reference>
<feature type="compositionally biased region" description="Basic and acidic residues" evidence="1">
    <location>
        <begin position="45"/>
        <end position="56"/>
    </location>
</feature>
<feature type="compositionally biased region" description="Basic and acidic residues" evidence="1">
    <location>
        <begin position="87"/>
        <end position="97"/>
    </location>
</feature>
<organism evidence="2 3">
    <name type="scientific">Austwickia chelonae NBRC 105200</name>
    <dbReference type="NCBI Taxonomy" id="1184607"/>
    <lineage>
        <taxon>Bacteria</taxon>
        <taxon>Bacillati</taxon>
        <taxon>Actinomycetota</taxon>
        <taxon>Actinomycetes</taxon>
        <taxon>Micrococcales</taxon>
        <taxon>Dermatophilaceae</taxon>
        <taxon>Austwickia</taxon>
    </lineage>
</organism>
<name>K6W561_9MICO</name>
<accession>K6W561</accession>
<keyword evidence="3" id="KW-1185">Reference proteome</keyword>
<sequence length="109" mass="11958">MGDSRAGPEMAQKTARPDKDRERGTCGPGRRQDRGDGVALQSWAPHEKKSPNRTDTKTPPPPEESVTCEKSERIDELNRALCRMKEGDISSAEEKLIIRASPTGDSPSI</sequence>
<feature type="region of interest" description="Disordered" evidence="1">
    <location>
        <begin position="87"/>
        <end position="109"/>
    </location>
</feature>
<dbReference type="AlphaFoldDB" id="K6W561"/>
<gene>
    <name evidence="2" type="ORF">AUCHE_04_00120</name>
</gene>
<proteinExistence type="predicted"/>
<comment type="caution">
    <text evidence="2">The sequence shown here is derived from an EMBL/GenBank/DDBJ whole genome shotgun (WGS) entry which is preliminary data.</text>
</comment>
<evidence type="ECO:0000313" key="3">
    <source>
        <dbReference type="Proteomes" id="UP000008495"/>
    </source>
</evidence>
<feature type="compositionally biased region" description="Basic and acidic residues" evidence="1">
    <location>
        <begin position="15"/>
        <end position="36"/>
    </location>
</feature>
<dbReference type="Proteomes" id="UP000008495">
    <property type="component" value="Unassembled WGS sequence"/>
</dbReference>
<protein>
    <submittedName>
        <fullName evidence="2">Uncharacterized protein</fullName>
    </submittedName>
</protein>
<dbReference type="EMBL" id="BAGZ01000004">
    <property type="protein sequence ID" value="GAB76972.1"/>
    <property type="molecule type" value="Genomic_DNA"/>
</dbReference>
<feature type="region of interest" description="Disordered" evidence="1">
    <location>
        <begin position="1"/>
        <end position="72"/>
    </location>
</feature>
<evidence type="ECO:0000256" key="1">
    <source>
        <dbReference type="SAM" id="MobiDB-lite"/>
    </source>
</evidence>